<keyword evidence="7" id="KW-0812">Transmembrane</keyword>
<name>A0A9Q1KFU9_9CARY</name>
<dbReference type="EMBL" id="JAKOGI010000147">
    <property type="protein sequence ID" value="KAJ8442068.1"/>
    <property type="molecule type" value="Genomic_DNA"/>
</dbReference>
<keyword evidence="7" id="KW-1133">Transmembrane helix</keyword>
<comment type="caution">
    <text evidence="8">The sequence shown here is derived from an EMBL/GenBank/DDBJ whole genome shotgun (WGS) entry which is preliminary data.</text>
</comment>
<evidence type="ECO:0000313" key="9">
    <source>
        <dbReference type="Proteomes" id="UP001153076"/>
    </source>
</evidence>
<evidence type="ECO:0000256" key="6">
    <source>
        <dbReference type="RuleBase" id="RU367044"/>
    </source>
</evidence>
<dbReference type="InterPro" id="IPR010264">
    <property type="entry name" value="Self-incomp_S1"/>
</dbReference>
<dbReference type="Pfam" id="PF05938">
    <property type="entry name" value="Self-incomp_S1"/>
    <property type="match status" value="1"/>
</dbReference>
<accession>A0A9Q1KFU9</accession>
<evidence type="ECO:0000256" key="7">
    <source>
        <dbReference type="SAM" id="Phobius"/>
    </source>
</evidence>
<comment type="similarity">
    <text evidence="2 6">Belongs to the plant self-incompatibility (S1) protein family.</text>
</comment>
<keyword evidence="3 6" id="KW-0713">Self-incompatibility</keyword>
<feature type="transmembrane region" description="Helical" evidence="7">
    <location>
        <begin position="25"/>
        <end position="43"/>
    </location>
</feature>
<gene>
    <name evidence="8" type="ORF">Cgig2_007906</name>
</gene>
<evidence type="ECO:0000256" key="3">
    <source>
        <dbReference type="ARBA" id="ARBA00022471"/>
    </source>
</evidence>
<keyword evidence="7" id="KW-0472">Membrane</keyword>
<dbReference type="GO" id="GO:0005576">
    <property type="term" value="C:extracellular region"/>
    <property type="evidence" value="ECO:0007669"/>
    <property type="project" value="UniProtKB-SubCell"/>
</dbReference>
<evidence type="ECO:0000256" key="2">
    <source>
        <dbReference type="ARBA" id="ARBA00005581"/>
    </source>
</evidence>
<evidence type="ECO:0000256" key="1">
    <source>
        <dbReference type="ARBA" id="ARBA00004613"/>
    </source>
</evidence>
<sequence>MHSKYLRIHKTLFVNDQLYNQMGKYWITLVICVELITQIINFVPTMAWEDKHSVFISSGLKAGQLKVHCKSFGTITKEDVEYVLEPGKSFGWDFKLRRPWLTDTYYSCNFDWNGKKFDLTVWNVDQYGGTCAADKKTHWAVLEDGFYSRCVGSESVWVKRFAWEGGIHLGPTLDNAH</sequence>
<proteinExistence type="inferred from homology"/>
<evidence type="ECO:0000313" key="8">
    <source>
        <dbReference type="EMBL" id="KAJ8442068.1"/>
    </source>
</evidence>
<keyword evidence="5" id="KW-0732">Signal</keyword>
<dbReference type="Proteomes" id="UP001153076">
    <property type="component" value="Unassembled WGS sequence"/>
</dbReference>
<protein>
    <recommendedName>
        <fullName evidence="6">S-protein homolog</fullName>
    </recommendedName>
</protein>
<evidence type="ECO:0000256" key="5">
    <source>
        <dbReference type="ARBA" id="ARBA00022729"/>
    </source>
</evidence>
<dbReference type="PANTHER" id="PTHR31232:SF18">
    <property type="entry name" value="S-PROTEIN HOMOLOG"/>
    <property type="match status" value="1"/>
</dbReference>
<keyword evidence="9" id="KW-1185">Reference proteome</keyword>
<dbReference type="OrthoDB" id="623670at2759"/>
<comment type="subcellular location">
    <subcellularLocation>
        <location evidence="1 6">Secreted</location>
    </subcellularLocation>
</comment>
<dbReference type="PANTHER" id="PTHR31232">
    <property type="match status" value="1"/>
</dbReference>
<dbReference type="GO" id="GO:0060320">
    <property type="term" value="P:rejection of self pollen"/>
    <property type="evidence" value="ECO:0007669"/>
    <property type="project" value="UniProtKB-KW"/>
</dbReference>
<evidence type="ECO:0000256" key="4">
    <source>
        <dbReference type="ARBA" id="ARBA00022525"/>
    </source>
</evidence>
<keyword evidence="4 6" id="KW-0964">Secreted</keyword>
<reference evidence="8" key="1">
    <citation type="submission" date="2022-04" db="EMBL/GenBank/DDBJ databases">
        <title>Carnegiea gigantea Genome sequencing and assembly v2.</title>
        <authorList>
            <person name="Copetti D."/>
            <person name="Sanderson M.J."/>
            <person name="Burquez A."/>
            <person name="Wojciechowski M.F."/>
        </authorList>
    </citation>
    <scope>NUCLEOTIDE SEQUENCE</scope>
    <source>
        <strain evidence="8">SGP5-SGP5p</strain>
        <tissue evidence="8">Aerial part</tissue>
    </source>
</reference>
<dbReference type="AlphaFoldDB" id="A0A9Q1KFU9"/>
<organism evidence="8 9">
    <name type="scientific">Carnegiea gigantea</name>
    <dbReference type="NCBI Taxonomy" id="171969"/>
    <lineage>
        <taxon>Eukaryota</taxon>
        <taxon>Viridiplantae</taxon>
        <taxon>Streptophyta</taxon>
        <taxon>Embryophyta</taxon>
        <taxon>Tracheophyta</taxon>
        <taxon>Spermatophyta</taxon>
        <taxon>Magnoliopsida</taxon>
        <taxon>eudicotyledons</taxon>
        <taxon>Gunneridae</taxon>
        <taxon>Pentapetalae</taxon>
        <taxon>Caryophyllales</taxon>
        <taxon>Cactineae</taxon>
        <taxon>Cactaceae</taxon>
        <taxon>Cactoideae</taxon>
        <taxon>Echinocereeae</taxon>
        <taxon>Carnegiea</taxon>
    </lineage>
</organism>